<evidence type="ECO:0000313" key="1">
    <source>
        <dbReference type="EMBL" id="UUF06114.1"/>
    </source>
</evidence>
<evidence type="ECO:0000313" key="2">
    <source>
        <dbReference type="Proteomes" id="UP001058016"/>
    </source>
</evidence>
<organism evidence="1 2">
    <name type="scientific">Turicibacter bilis</name>
    <dbReference type="NCBI Taxonomy" id="2735723"/>
    <lineage>
        <taxon>Bacteria</taxon>
        <taxon>Bacillati</taxon>
        <taxon>Bacillota</taxon>
        <taxon>Erysipelotrichia</taxon>
        <taxon>Erysipelotrichales</taxon>
        <taxon>Turicibacteraceae</taxon>
        <taxon>Turicibacter</taxon>
    </lineage>
</organism>
<dbReference type="EMBL" id="CP071249">
    <property type="protein sequence ID" value="UUF06114.1"/>
    <property type="molecule type" value="Genomic_DNA"/>
</dbReference>
<accession>A0ABY5JIR6</accession>
<dbReference type="Proteomes" id="UP001058016">
    <property type="component" value="Chromosome"/>
</dbReference>
<reference evidence="1 2" key="1">
    <citation type="submission" date="2021-03" db="EMBL/GenBank/DDBJ databases">
        <title>Comparative Genomics and Metabolomics in the genus Turicibacter.</title>
        <authorList>
            <person name="Maki J."/>
            <person name="Looft T."/>
        </authorList>
    </citation>
    <scope>NUCLEOTIDE SEQUENCE [LARGE SCALE GENOMIC DNA]</scope>
    <source>
        <strain evidence="1 2">MMM721</strain>
    </source>
</reference>
<dbReference type="RefSeq" id="WP_212725522.1">
    <property type="nucleotide sequence ID" value="NZ_CP071249.1"/>
</dbReference>
<proteinExistence type="predicted"/>
<name>A0ABY5JIR6_9FIRM</name>
<sequence length="101" mass="11940">MQKVRYQREVKHLRLPDEVKLRLSETLGILDENYGDNRDVDVQLGGYALIAENLFDTKYIQKNLIKDTVPEEVEEIVTNDGLEYNLILFIVSIYRKLFFIF</sequence>
<protein>
    <submittedName>
        <fullName evidence="1">Uncharacterized protein</fullName>
    </submittedName>
</protein>
<gene>
    <name evidence="1" type="ORF">J0J69_00540</name>
</gene>
<keyword evidence="2" id="KW-1185">Reference proteome</keyword>